<dbReference type="InterPro" id="IPR036396">
    <property type="entry name" value="Cyt_P450_sf"/>
</dbReference>
<dbReference type="PANTHER" id="PTHR24305:SF166">
    <property type="entry name" value="CYTOCHROME P450 12A4, MITOCHONDRIAL-RELATED"/>
    <property type="match status" value="1"/>
</dbReference>
<dbReference type="PANTHER" id="PTHR24305">
    <property type="entry name" value="CYTOCHROME P450"/>
    <property type="match status" value="1"/>
</dbReference>
<sequence length="282" mass="31908">MEDICFSCCPDHHSGDLCSAIAVYLSPLANIPGPKLAALTHWYAFGDSFEFMERTYFGKPSFDATDMFFGLTRIIIFFPWFALLMQKSPGWLVKAMMPNLAELVDTKSVCVSSYPWYAAGQANLQRNVRHSSSYLLARAPPHLPSSRLCTRFWRILPALERLKAELAAAIPDEDSIPPFAQVDGLPYFNAVLQEVIRLHPGVMNRQLCLAADQPVVYRDKHVSGREYVVPAGFLVSMSPLCLHLNPDVYDDPYEFRPQRWIDNPQLARAFLAFSRGTRACVW</sequence>
<name>A0A9W9LSX1_9EURO</name>
<keyword evidence="4" id="KW-0560">Oxidoreductase</keyword>
<dbReference type="GO" id="GO:0004497">
    <property type="term" value="F:monooxygenase activity"/>
    <property type="evidence" value="ECO:0007669"/>
    <property type="project" value="InterPro"/>
</dbReference>
<evidence type="ECO:0000256" key="4">
    <source>
        <dbReference type="ARBA" id="ARBA00023002"/>
    </source>
</evidence>
<reference evidence="7" key="2">
    <citation type="journal article" date="2023" name="IMA Fungus">
        <title>Comparative genomic study of the Penicillium genus elucidates a diverse pangenome and 15 lateral gene transfer events.</title>
        <authorList>
            <person name="Petersen C."/>
            <person name="Sorensen T."/>
            <person name="Nielsen M.R."/>
            <person name="Sondergaard T.E."/>
            <person name="Sorensen J.L."/>
            <person name="Fitzpatrick D.A."/>
            <person name="Frisvad J.C."/>
            <person name="Nielsen K.L."/>
        </authorList>
    </citation>
    <scope>NUCLEOTIDE SEQUENCE</scope>
    <source>
        <strain evidence="7">IBT 26290</strain>
    </source>
</reference>
<dbReference type="InterPro" id="IPR050121">
    <property type="entry name" value="Cytochrome_P450_monoxygenase"/>
</dbReference>
<gene>
    <name evidence="7" type="ORF">N7482_000722</name>
</gene>
<comment type="similarity">
    <text evidence="2">Belongs to the cytochrome P450 family.</text>
</comment>
<dbReference type="Proteomes" id="UP001149163">
    <property type="component" value="Unassembled WGS sequence"/>
</dbReference>
<dbReference type="Gene3D" id="1.10.630.10">
    <property type="entry name" value="Cytochrome P450"/>
    <property type="match status" value="1"/>
</dbReference>
<keyword evidence="8" id="KW-1185">Reference proteome</keyword>
<dbReference type="GO" id="GO:0043386">
    <property type="term" value="P:mycotoxin biosynthetic process"/>
    <property type="evidence" value="ECO:0007669"/>
    <property type="project" value="UniProtKB-ARBA"/>
</dbReference>
<evidence type="ECO:0000256" key="5">
    <source>
        <dbReference type="ARBA" id="ARBA00023004"/>
    </source>
</evidence>
<dbReference type="GO" id="GO:0020037">
    <property type="term" value="F:heme binding"/>
    <property type="evidence" value="ECO:0007669"/>
    <property type="project" value="InterPro"/>
</dbReference>
<dbReference type="AlphaFoldDB" id="A0A9W9LSX1"/>
<evidence type="ECO:0000256" key="3">
    <source>
        <dbReference type="ARBA" id="ARBA00022723"/>
    </source>
</evidence>
<keyword evidence="3 6" id="KW-0479">Metal-binding</keyword>
<comment type="caution">
    <text evidence="7">The sequence shown here is derived from an EMBL/GenBank/DDBJ whole genome shotgun (WGS) entry which is preliminary data.</text>
</comment>
<dbReference type="PRINTS" id="PR00465">
    <property type="entry name" value="EP450IV"/>
</dbReference>
<dbReference type="GO" id="GO:0016705">
    <property type="term" value="F:oxidoreductase activity, acting on paired donors, with incorporation or reduction of molecular oxygen"/>
    <property type="evidence" value="ECO:0007669"/>
    <property type="project" value="InterPro"/>
</dbReference>
<evidence type="ECO:0000256" key="2">
    <source>
        <dbReference type="ARBA" id="ARBA00010617"/>
    </source>
</evidence>
<dbReference type="Pfam" id="PF00067">
    <property type="entry name" value="p450"/>
    <property type="match status" value="1"/>
</dbReference>
<evidence type="ECO:0000256" key="6">
    <source>
        <dbReference type="PIRSR" id="PIRSR602403-1"/>
    </source>
</evidence>
<reference evidence="7" key="1">
    <citation type="submission" date="2022-11" db="EMBL/GenBank/DDBJ databases">
        <authorList>
            <person name="Petersen C."/>
        </authorList>
    </citation>
    <scope>NUCLEOTIDE SEQUENCE</scope>
    <source>
        <strain evidence="7">IBT 26290</strain>
    </source>
</reference>
<protein>
    <recommendedName>
        <fullName evidence="9">Cytochrome P450</fullName>
    </recommendedName>
</protein>
<dbReference type="OrthoDB" id="3945418at2759"/>
<keyword evidence="5 6" id="KW-0408">Iron</keyword>
<evidence type="ECO:0008006" key="9">
    <source>
        <dbReference type="Google" id="ProtNLM"/>
    </source>
</evidence>
<comment type="cofactor">
    <cofactor evidence="1 6">
        <name>heme</name>
        <dbReference type="ChEBI" id="CHEBI:30413"/>
    </cofactor>
</comment>
<dbReference type="GeneID" id="81422023"/>
<dbReference type="EMBL" id="JAPQKN010000001">
    <property type="protein sequence ID" value="KAJ5174845.1"/>
    <property type="molecule type" value="Genomic_DNA"/>
</dbReference>
<proteinExistence type="inferred from homology"/>
<feature type="binding site" description="axial binding residue" evidence="6">
    <location>
        <position position="280"/>
    </location>
    <ligand>
        <name>heme</name>
        <dbReference type="ChEBI" id="CHEBI:30413"/>
    </ligand>
    <ligandPart>
        <name>Fe</name>
        <dbReference type="ChEBI" id="CHEBI:18248"/>
    </ligandPart>
</feature>
<dbReference type="InterPro" id="IPR002403">
    <property type="entry name" value="Cyt_P450_E_grp-IV"/>
</dbReference>
<dbReference type="InterPro" id="IPR001128">
    <property type="entry name" value="Cyt_P450"/>
</dbReference>
<accession>A0A9W9LSX1</accession>
<evidence type="ECO:0000256" key="1">
    <source>
        <dbReference type="ARBA" id="ARBA00001971"/>
    </source>
</evidence>
<keyword evidence="6" id="KW-0349">Heme</keyword>
<organism evidence="7 8">
    <name type="scientific">Penicillium canariense</name>
    <dbReference type="NCBI Taxonomy" id="189055"/>
    <lineage>
        <taxon>Eukaryota</taxon>
        <taxon>Fungi</taxon>
        <taxon>Dikarya</taxon>
        <taxon>Ascomycota</taxon>
        <taxon>Pezizomycotina</taxon>
        <taxon>Eurotiomycetes</taxon>
        <taxon>Eurotiomycetidae</taxon>
        <taxon>Eurotiales</taxon>
        <taxon>Aspergillaceae</taxon>
        <taxon>Penicillium</taxon>
    </lineage>
</organism>
<evidence type="ECO:0000313" key="7">
    <source>
        <dbReference type="EMBL" id="KAJ5174845.1"/>
    </source>
</evidence>
<dbReference type="GO" id="GO:0005506">
    <property type="term" value="F:iron ion binding"/>
    <property type="evidence" value="ECO:0007669"/>
    <property type="project" value="InterPro"/>
</dbReference>
<dbReference type="RefSeq" id="XP_056546453.1">
    <property type="nucleotide sequence ID" value="XM_056682847.1"/>
</dbReference>
<dbReference type="SUPFAM" id="SSF48264">
    <property type="entry name" value="Cytochrome P450"/>
    <property type="match status" value="1"/>
</dbReference>
<evidence type="ECO:0000313" key="8">
    <source>
        <dbReference type="Proteomes" id="UP001149163"/>
    </source>
</evidence>